<protein>
    <submittedName>
        <fullName evidence="1">Uncharacterized protein</fullName>
    </submittedName>
</protein>
<evidence type="ECO:0000313" key="2">
    <source>
        <dbReference type="Proteomes" id="UP000054485"/>
    </source>
</evidence>
<name>A0A0D0B4N2_9AGAM</name>
<proteinExistence type="predicted"/>
<dbReference type="HOGENOM" id="CLU_3088886_0_0_1"/>
<evidence type="ECO:0000313" key="1">
    <source>
        <dbReference type="EMBL" id="KIK44879.1"/>
    </source>
</evidence>
<dbReference type="Proteomes" id="UP000054485">
    <property type="component" value="Unassembled WGS sequence"/>
</dbReference>
<organism evidence="1 2">
    <name type="scientific">Suillus luteus UH-Slu-Lm8-n1</name>
    <dbReference type="NCBI Taxonomy" id="930992"/>
    <lineage>
        <taxon>Eukaryota</taxon>
        <taxon>Fungi</taxon>
        <taxon>Dikarya</taxon>
        <taxon>Basidiomycota</taxon>
        <taxon>Agaricomycotina</taxon>
        <taxon>Agaricomycetes</taxon>
        <taxon>Agaricomycetidae</taxon>
        <taxon>Boletales</taxon>
        <taxon>Suillineae</taxon>
        <taxon>Suillaceae</taxon>
        <taxon>Suillus</taxon>
    </lineage>
</organism>
<keyword evidence="2" id="KW-1185">Reference proteome</keyword>
<dbReference type="InParanoid" id="A0A0D0B4N2"/>
<dbReference type="EMBL" id="KN835182">
    <property type="protein sequence ID" value="KIK44879.1"/>
    <property type="molecule type" value="Genomic_DNA"/>
</dbReference>
<accession>A0A0D0B4N2</accession>
<dbReference type="AlphaFoldDB" id="A0A0D0B4N2"/>
<gene>
    <name evidence="1" type="ORF">CY34DRAFT_802235</name>
</gene>
<reference evidence="1 2" key="1">
    <citation type="submission" date="2014-04" db="EMBL/GenBank/DDBJ databases">
        <authorList>
            <consortium name="DOE Joint Genome Institute"/>
            <person name="Kuo A."/>
            <person name="Ruytinx J."/>
            <person name="Rineau F."/>
            <person name="Colpaert J."/>
            <person name="Kohler A."/>
            <person name="Nagy L.G."/>
            <person name="Floudas D."/>
            <person name="Copeland A."/>
            <person name="Barry K.W."/>
            <person name="Cichocki N."/>
            <person name="Veneault-Fourrey C."/>
            <person name="LaButti K."/>
            <person name="Lindquist E.A."/>
            <person name="Lipzen A."/>
            <person name="Lundell T."/>
            <person name="Morin E."/>
            <person name="Murat C."/>
            <person name="Sun H."/>
            <person name="Tunlid A."/>
            <person name="Henrissat B."/>
            <person name="Grigoriev I.V."/>
            <person name="Hibbett D.S."/>
            <person name="Martin F."/>
            <person name="Nordberg H.P."/>
            <person name="Cantor M.N."/>
            <person name="Hua S.X."/>
        </authorList>
    </citation>
    <scope>NUCLEOTIDE SEQUENCE [LARGE SCALE GENOMIC DNA]</scope>
    <source>
        <strain evidence="1 2">UH-Slu-Lm8-n1</strain>
    </source>
</reference>
<sequence>MRRIRKLIIRDKFVTSLSPFDKCFLSCGRSLLLVFQIDLLHQWAQEQDNARQ</sequence>
<reference evidence="2" key="2">
    <citation type="submission" date="2015-01" db="EMBL/GenBank/DDBJ databases">
        <title>Evolutionary Origins and Diversification of the Mycorrhizal Mutualists.</title>
        <authorList>
            <consortium name="DOE Joint Genome Institute"/>
            <consortium name="Mycorrhizal Genomics Consortium"/>
            <person name="Kohler A."/>
            <person name="Kuo A."/>
            <person name="Nagy L.G."/>
            <person name="Floudas D."/>
            <person name="Copeland A."/>
            <person name="Barry K.W."/>
            <person name="Cichocki N."/>
            <person name="Veneault-Fourrey C."/>
            <person name="LaButti K."/>
            <person name="Lindquist E.A."/>
            <person name="Lipzen A."/>
            <person name="Lundell T."/>
            <person name="Morin E."/>
            <person name="Murat C."/>
            <person name="Riley R."/>
            <person name="Ohm R."/>
            <person name="Sun H."/>
            <person name="Tunlid A."/>
            <person name="Henrissat B."/>
            <person name="Grigoriev I.V."/>
            <person name="Hibbett D.S."/>
            <person name="Martin F."/>
        </authorList>
    </citation>
    <scope>NUCLEOTIDE SEQUENCE [LARGE SCALE GENOMIC DNA]</scope>
    <source>
        <strain evidence="2">UH-Slu-Lm8-n1</strain>
    </source>
</reference>